<proteinExistence type="predicted"/>
<keyword evidence="1" id="KW-1133">Transmembrane helix</keyword>
<gene>
    <name evidence="3" type="ORF">STA1M1_26310</name>
</gene>
<dbReference type="InterPro" id="IPR012422">
    <property type="entry name" value="Cyt_c_oxidase_su4_bac-aa3"/>
</dbReference>
<name>A0ABQ5LXE4_9RHOB</name>
<protein>
    <recommendedName>
        <fullName evidence="2">Cytochrome c oxidase subunit IV bacterial aa3 type domain-containing protein</fullName>
    </recommendedName>
</protein>
<comment type="caution">
    <text evidence="3">The sequence shown here is derived from an EMBL/GenBank/DDBJ whole genome shotgun (WGS) entry which is preliminary data.</text>
</comment>
<keyword evidence="1" id="KW-0812">Transmembrane</keyword>
<evidence type="ECO:0000313" key="3">
    <source>
        <dbReference type="EMBL" id="GKY88762.1"/>
    </source>
</evidence>
<keyword evidence="4" id="KW-1185">Reference proteome</keyword>
<evidence type="ECO:0000313" key="4">
    <source>
        <dbReference type="Proteomes" id="UP001144205"/>
    </source>
</evidence>
<dbReference type="Pfam" id="PF07835">
    <property type="entry name" value="COX4_pro_2"/>
    <property type="match status" value="1"/>
</dbReference>
<dbReference type="Proteomes" id="UP001144205">
    <property type="component" value="Unassembled WGS sequence"/>
</dbReference>
<sequence>MAEHQHGTMDTRVQEKTYEGFIKITVRSVIAIFAILIFMAIFNA</sequence>
<feature type="domain" description="Cytochrome c oxidase subunit IV bacterial aa3 type" evidence="2">
    <location>
        <begin position="4"/>
        <end position="43"/>
    </location>
</feature>
<dbReference type="Gene3D" id="1.20.5.160">
    <property type="entry name" value="Bacterial aa3 type cytochrome c oxidase subunit IV"/>
    <property type="match status" value="1"/>
</dbReference>
<dbReference type="SUPFAM" id="SSF81469">
    <property type="entry name" value="Bacterial aa3 type cytochrome c oxidase subunit IV"/>
    <property type="match status" value="1"/>
</dbReference>
<evidence type="ECO:0000259" key="2">
    <source>
        <dbReference type="Pfam" id="PF07835"/>
    </source>
</evidence>
<dbReference type="InterPro" id="IPR036596">
    <property type="entry name" value="Cyt-C_aa3_sf"/>
</dbReference>
<reference evidence="3" key="1">
    <citation type="journal article" date="2023" name="Int. J. Syst. Evol. Microbiol.">
        <title>Sinisalibacter aestuarii sp. nov., isolated from estuarine sediment of the Arakawa River.</title>
        <authorList>
            <person name="Arafat S.T."/>
            <person name="Hirano S."/>
            <person name="Sato A."/>
            <person name="Takeuchi K."/>
            <person name="Yasuda T."/>
            <person name="Terahara T."/>
            <person name="Hamada M."/>
            <person name="Kobayashi T."/>
        </authorList>
    </citation>
    <scope>NUCLEOTIDE SEQUENCE</scope>
    <source>
        <strain evidence="3">B-399</strain>
    </source>
</reference>
<keyword evidence="1" id="KW-0472">Membrane</keyword>
<organism evidence="3 4">
    <name type="scientific">Sinisalibacter aestuarii</name>
    <dbReference type="NCBI Taxonomy" id="2949426"/>
    <lineage>
        <taxon>Bacteria</taxon>
        <taxon>Pseudomonadati</taxon>
        <taxon>Pseudomonadota</taxon>
        <taxon>Alphaproteobacteria</taxon>
        <taxon>Rhodobacterales</taxon>
        <taxon>Roseobacteraceae</taxon>
        <taxon>Sinisalibacter</taxon>
    </lineage>
</organism>
<accession>A0ABQ5LXE4</accession>
<dbReference type="RefSeq" id="WP_281842805.1">
    <property type="nucleotide sequence ID" value="NZ_BROH01000008.1"/>
</dbReference>
<feature type="transmembrane region" description="Helical" evidence="1">
    <location>
        <begin position="21"/>
        <end position="42"/>
    </location>
</feature>
<dbReference type="EMBL" id="BROH01000008">
    <property type="protein sequence ID" value="GKY88762.1"/>
    <property type="molecule type" value="Genomic_DNA"/>
</dbReference>
<evidence type="ECO:0000256" key="1">
    <source>
        <dbReference type="SAM" id="Phobius"/>
    </source>
</evidence>